<evidence type="ECO:0000256" key="1">
    <source>
        <dbReference type="ARBA" id="ARBA00023002"/>
    </source>
</evidence>
<dbReference type="GO" id="GO:0010181">
    <property type="term" value="F:FMN binding"/>
    <property type="evidence" value="ECO:0007669"/>
    <property type="project" value="InterPro"/>
</dbReference>
<proteinExistence type="predicted"/>
<keyword evidence="1" id="KW-0560">Oxidoreductase</keyword>
<dbReference type="Gene3D" id="2.30.110.10">
    <property type="entry name" value="Electron Transport, Fmn-binding Protein, Chain A"/>
    <property type="match status" value="1"/>
</dbReference>
<protein>
    <submittedName>
        <fullName evidence="3">Flavin reductase/cob(II)yrinic acid a,c-diamide reductase</fullName>
    </submittedName>
</protein>
<dbReference type="RefSeq" id="WP_079574144.1">
    <property type="nucleotide sequence ID" value="NZ_LT670818.1"/>
</dbReference>
<name>A0A1M5SDT8_9BRAD</name>
<accession>A0A1M5SDT8</accession>
<evidence type="ECO:0000313" key="4">
    <source>
        <dbReference type="Proteomes" id="UP000190675"/>
    </source>
</evidence>
<dbReference type="InterPro" id="IPR050268">
    <property type="entry name" value="NADH-dep_flavin_reductase"/>
</dbReference>
<organism evidence="3 4">
    <name type="scientific">Bradyrhizobium erythrophlei</name>
    <dbReference type="NCBI Taxonomy" id="1437360"/>
    <lineage>
        <taxon>Bacteria</taxon>
        <taxon>Pseudomonadati</taxon>
        <taxon>Pseudomonadota</taxon>
        <taxon>Alphaproteobacteria</taxon>
        <taxon>Hyphomicrobiales</taxon>
        <taxon>Nitrobacteraceae</taxon>
        <taxon>Bradyrhizobium</taxon>
    </lineage>
</organism>
<sequence>MPDDRKSGILSYIEPALFRESMSHLTAAVHIVTSAGPAGKTGFTATAVCSVSDDPAMLLVCVNKRSNSAPLFSQNGAFCVNTIGPNETKLADIFASRTGLHLDERFATGDWMTLKSGSPVLTSAVIAFDCRTIEVKELASHNIIFGAVEAVRFGGGVPLLYHGRTYVTNFHEVLAKSQPTSV</sequence>
<dbReference type="AlphaFoldDB" id="A0A1M5SDT8"/>
<feature type="domain" description="Flavin reductase like" evidence="2">
    <location>
        <begin position="22"/>
        <end position="168"/>
    </location>
</feature>
<dbReference type="GO" id="GO:0042602">
    <property type="term" value="F:riboflavin reductase (NADPH) activity"/>
    <property type="evidence" value="ECO:0007669"/>
    <property type="project" value="TreeGrafter"/>
</dbReference>
<dbReference type="InterPro" id="IPR002563">
    <property type="entry name" value="Flavin_Rdtase-like_dom"/>
</dbReference>
<dbReference type="OrthoDB" id="9789254at2"/>
<dbReference type="SUPFAM" id="SSF50475">
    <property type="entry name" value="FMN-binding split barrel"/>
    <property type="match status" value="1"/>
</dbReference>
<gene>
    <name evidence="3" type="ORF">SAMN05444169_7084</name>
</gene>
<dbReference type="Pfam" id="PF01613">
    <property type="entry name" value="Flavin_Reduct"/>
    <property type="match status" value="1"/>
</dbReference>
<dbReference type="GO" id="GO:0006208">
    <property type="term" value="P:pyrimidine nucleobase catabolic process"/>
    <property type="evidence" value="ECO:0007669"/>
    <property type="project" value="TreeGrafter"/>
</dbReference>
<dbReference type="SMART" id="SM00903">
    <property type="entry name" value="Flavin_Reduct"/>
    <property type="match status" value="1"/>
</dbReference>
<evidence type="ECO:0000259" key="2">
    <source>
        <dbReference type="SMART" id="SM00903"/>
    </source>
</evidence>
<dbReference type="Proteomes" id="UP000190675">
    <property type="component" value="Chromosome I"/>
</dbReference>
<dbReference type="InterPro" id="IPR012349">
    <property type="entry name" value="Split_barrel_FMN-bd"/>
</dbReference>
<dbReference type="EMBL" id="LT670818">
    <property type="protein sequence ID" value="SHH36631.1"/>
    <property type="molecule type" value="Genomic_DNA"/>
</dbReference>
<reference evidence="3 4" key="1">
    <citation type="submission" date="2016-11" db="EMBL/GenBank/DDBJ databases">
        <authorList>
            <person name="Jaros S."/>
            <person name="Januszkiewicz K."/>
            <person name="Wedrychowicz H."/>
        </authorList>
    </citation>
    <scope>NUCLEOTIDE SEQUENCE [LARGE SCALE GENOMIC DNA]</scope>
    <source>
        <strain evidence="3 4">GAS242</strain>
    </source>
</reference>
<dbReference type="PANTHER" id="PTHR30466:SF1">
    <property type="entry name" value="FMN REDUCTASE (NADH) RUTF"/>
    <property type="match status" value="1"/>
</dbReference>
<evidence type="ECO:0000313" key="3">
    <source>
        <dbReference type="EMBL" id="SHH36631.1"/>
    </source>
</evidence>
<dbReference type="PANTHER" id="PTHR30466">
    <property type="entry name" value="FLAVIN REDUCTASE"/>
    <property type="match status" value="1"/>
</dbReference>